<organism evidence="3 4">
    <name type="scientific">Eiseniibacteriota bacterium</name>
    <dbReference type="NCBI Taxonomy" id="2212470"/>
    <lineage>
        <taxon>Bacteria</taxon>
        <taxon>Candidatus Eiseniibacteriota</taxon>
    </lineage>
</organism>
<gene>
    <name evidence="3" type="ORF">HOP12_14475</name>
</gene>
<feature type="domain" description="FlgD/Vpr Ig-like" evidence="2">
    <location>
        <begin position="916"/>
        <end position="977"/>
    </location>
</feature>
<dbReference type="AlphaFoldDB" id="A0A849SL73"/>
<name>A0A849SL73_UNCEI</name>
<dbReference type="InterPro" id="IPR011043">
    <property type="entry name" value="Gal_Oxase/kelch_b-propeller"/>
</dbReference>
<dbReference type="Pfam" id="PF24681">
    <property type="entry name" value="Kelch_KLHDC2_KLHL20_DRC7"/>
    <property type="match status" value="1"/>
</dbReference>
<proteinExistence type="predicted"/>
<feature type="domain" description="Galactose oxidase-like Early set" evidence="1">
    <location>
        <begin position="482"/>
        <end position="585"/>
    </location>
</feature>
<accession>A0A849SL73</accession>
<dbReference type="Pfam" id="PF09118">
    <property type="entry name" value="GO-like_E_set"/>
    <property type="match status" value="1"/>
</dbReference>
<evidence type="ECO:0000313" key="4">
    <source>
        <dbReference type="Proteomes" id="UP000580839"/>
    </source>
</evidence>
<protein>
    <submittedName>
        <fullName evidence="3">DUF1929 domain-containing protein</fullName>
    </submittedName>
</protein>
<dbReference type="InterPro" id="IPR014756">
    <property type="entry name" value="Ig_E-set"/>
</dbReference>
<evidence type="ECO:0000259" key="1">
    <source>
        <dbReference type="Pfam" id="PF09118"/>
    </source>
</evidence>
<dbReference type="EMBL" id="JABFRW010000190">
    <property type="protein sequence ID" value="NOT35346.1"/>
    <property type="molecule type" value="Genomic_DNA"/>
</dbReference>
<dbReference type="Pfam" id="PF13860">
    <property type="entry name" value="FlgD_ig"/>
    <property type="match status" value="1"/>
</dbReference>
<dbReference type="CDD" id="cd02851">
    <property type="entry name" value="E_set_GO_C"/>
    <property type="match status" value="1"/>
</dbReference>
<dbReference type="InterPro" id="IPR015202">
    <property type="entry name" value="GO-like_E_set"/>
</dbReference>
<dbReference type="InterPro" id="IPR015915">
    <property type="entry name" value="Kelch-typ_b-propeller"/>
</dbReference>
<dbReference type="Gene3D" id="2.120.10.80">
    <property type="entry name" value="Kelch-type beta propeller"/>
    <property type="match status" value="1"/>
</dbReference>
<evidence type="ECO:0000313" key="3">
    <source>
        <dbReference type="EMBL" id="NOT35346.1"/>
    </source>
</evidence>
<dbReference type="Gene3D" id="2.60.40.4070">
    <property type="match status" value="1"/>
</dbReference>
<dbReference type="InterPro" id="IPR026444">
    <property type="entry name" value="Secre_tail"/>
</dbReference>
<dbReference type="Proteomes" id="UP000580839">
    <property type="component" value="Unassembled WGS sequence"/>
</dbReference>
<dbReference type="InterPro" id="IPR013783">
    <property type="entry name" value="Ig-like_fold"/>
</dbReference>
<dbReference type="PANTHER" id="PTHR32208">
    <property type="entry name" value="SECRETED PROTEIN-RELATED"/>
    <property type="match status" value="1"/>
</dbReference>
<dbReference type="NCBIfam" id="TIGR04183">
    <property type="entry name" value="Por_Secre_tail"/>
    <property type="match status" value="1"/>
</dbReference>
<comment type="caution">
    <text evidence="3">The sequence shown here is derived from an EMBL/GenBank/DDBJ whole genome shotgun (WGS) entry which is preliminary data.</text>
</comment>
<sequence length="995" mass="105415">MKWDTDDNRYEWSQITNATGTPPSARYGHASFYDPIYKRILIWGGTNDGANPIGDNGTVYVLDISNPSVPAWSTITPSGTPPAARFGTRMMLDPYARWKTSNTAQYRNFRGVMFGGRTGAGNSGLKNDLWSLWISNTGTALEWTQDSYATTQPEGSPAPRAYHVMTLDAAGRLSVFGGDVGVDETPSPLSDRRAWSAAMPASGGGGDAVVGFEYTWDELETNADVGVVGAAAAHWSRTMTSHIPDVFAIAGSSATRTTHSTSALKQSTYPFNFLLPDGKLFAAGPENQSFRLSAPGQTWESYPGYGDIGLPFAASAAMYAPGKILTSGSQFKSDGGLAHDEARMIDLTVSSPSWKPTVNTMYHHRFNHNLVVAPNGHVWAIGGTQVPFENDPASKQPEYWNPDITGSGSQGQWYNSINSEAFPEQALIRGYHSTAILLPDGRILSAGGNNDEPPSPGTGGQYKSEIYCPPYLFRSNGTLAKRPAISTAPTTLTPGKTFTLCCDDPGSVTRVCLIAPGAVTHGFDQNQRYVPLEFKVESSSSRLIVKTPPSLNYVPPGDYLLFIVGSNDGGTAFPNMPSIAKWVRVQSAQHVDACDALAPATTTNLTVEVTAPTAIFMSATAPGDDGSLRVSGLVSGSELRRHSVSISSSNWSAATTSGFTAAATFDSAGSEAYFDATGLSSNTTYHFAFKSKDDAAGPNWSGVSNSASATTSGGGGGGYLVAGSDRPTTASITPSEAGLIAEATPTAGSGWTVTLSRVADVEGFAASDAGLVVLQDDDASEGWRTRRKFAAPADLLGLCALRVGRRTLVLGDFELSQVASRIKTESGHLALTSAAHSQLGSLAISAPEPVAISLEIGEQLVLTYTTTTASEGAMSEFAVVARGAELEGMSGPRLHRPALSLPTRFALHQNTPNPFAGSTAIRFDLPRASQVRLEVFDLFGRRVRTLVQGERAAGSHQVEWDRISDSGHRLSAGVYVARLVTEGYRAESKMVIAPK</sequence>
<dbReference type="InterPro" id="IPR025965">
    <property type="entry name" value="FlgD/Vpr_Ig-like"/>
</dbReference>
<dbReference type="InterPro" id="IPR037293">
    <property type="entry name" value="Gal_Oxidase_central_sf"/>
</dbReference>
<dbReference type="Gene3D" id="2.130.10.80">
    <property type="entry name" value="Galactose oxidase/kelch, beta-propeller"/>
    <property type="match status" value="1"/>
</dbReference>
<evidence type="ECO:0000259" key="2">
    <source>
        <dbReference type="Pfam" id="PF13860"/>
    </source>
</evidence>
<reference evidence="3 4" key="1">
    <citation type="submission" date="2020-04" db="EMBL/GenBank/DDBJ databases">
        <title>Metagenomic profiling of ammonia- and methane-oxidizing microorganisms in a Dutch drinking water treatment plant.</title>
        <authorList>
            <person name="Poghosyan L."/>
            <person name="Leucker S."/>
        </authorList>
    </citation>
    <scope>NUCLEOTIDE SEQUENCE [LARGE SCALE GENOMIC DNA]</scope>
    <source>
        <strain evidence="3">S-RSF-IL-03</strain>
    </source>
</reference>
<dbReference type="Gene3D" id="2.60.40.10">
    <property type="entry name" value="Immunoglobulins"/>
    <property type="match status" value="2"/>
</dbReference>
<dbReference type="SUPFAM" id="SSF50965">
    <property type="entry name" value="Galactose oxidase, central domain"/>
    <property type="match status" value="2"/>
</dbReference>
<dbReference type="PANTHER" id="PTHR32208:SF21">
    <property type="entry name" value="LOW QUALITY PROTEIN: ALDEHYDE OXIDASE GLOX-LIKE"/>
    <property type="match status" value="1"/>
</dbReference>
<dbReference type="SUPFAM" id="SSF81296">
    <property type="entry name" value="E set domains"/>
    <property type="match status" value="1"/>
</dbReference>